<dbReference type="AlphaFoldDB" id="A0A4Q9Q7J0"/>
<proteinExistence type="predicted"/>
<sequence length="112" mass="13259">MEGLLGDPCIPICWTRIWRNSYGRLFNVNKAHKERDPSTDTFRKRDSVLTIFAHQGRNRQQSYQQLLLNIRAILKQKDSQKPQLSKFHPMDVNWLFNCRCFPRSKATIIGRL</sequence>
<reference evidence="1 2" key="1">
    <citation type="submission" date="2019-01" db="EMBL/GenBank/DDBJ databases">
        <title>Draft genome sequences of three monokaryotic isolates of the white-rot basidiomycete fungus Dichomitus squalens.</title>
        <authorList>
            <consortium name="DOE Joint Genome Institute"/>
            <person name="Lopez S.C."/>
            <person name="Andreopoulos B."/>
            <person name="Pangilinan J."/>
            <person name="Lipzen A."/>
            <person name="Riley R."/>
            <person name="Ahrendt S."/>
            <person name="Ng V."/>
            <person name="Barry K."/>
            <person name="Daum C."/>
            <person name="Grigoriev I.V."/>
            <person name="Hilden K.S."/>
            <person name="Makela M.R."/>
            <person name="de Vries R.P."/>
        </authorList>
    </citation>
    <scope>NUCLEOTIDE SEQUENCE [LARGE SCALE GENOMIC DNA]</scope>
    <source>
        <strain evidence="1 2">CBS 464.89</strain>
    </source>
</reference>
<keyword evidence="2" id="KW-1185">Reference proteome</keyword>
<name>A0A4Q9Q7J0_9APHY</name>
<protein>
    <submittedName>
        <fullName evidence="1">Uncharacterized protein</fullName>
    </submittedName>
</protein>
<evidence type="ECO:0000313" key="1">
    <source>
        <dbReference type="EMBL" id="TBU62941.1"/>
    </source>
</evidence>
<dbReference type="EMBL" id="ML145091">
    <property type="protein sequence ID" value="TBU62941.1"/>
    <property type="molecule type" value="Genomic_DNA"/>
</dbReference>
<dbReference type="Proteomes" id="UP000292082">
    <property type="component" value="Unassembled WGS sequence"/>
</dbReference>
<accession>A0A4Q9Q7J0</accession>
<dbReference type="Gene3D" id="3.40.50.12660">
    <property type="match status" value="1"/>
</dbReference>
<gene>
    <name evidence="1" type="ORF">BD310DRAFT_973927</name>
</gene>
<organism evidence="1 2">
    <name type="scientific">Dichomitus squalens</name>
    <dbReference type="NCBI Taxonomy" id="114155"/>
    <lineage>
        <taxon>Eukaryota</taxon>
        <taxon>Fungi</taxon>
        <taxon>Dikarya</taxon>
        <taxon>Basidiomycota</taxon>
        <taxon>Agaricomycotina</taxon>
        <taxon>Agaricomycetes</taxon>
        <taxon>Polyporales</taxon>
        <taxon>Polyporaceae</taxon>
        <taxon>Dichomitus</taxon>
    </lineage>
</organism>
<evidence type="ECO:0000313" key="2">
    <source>
        <dbReference type="Proteomes" id="UP000292082"/>
    </source>
</evidence>